<reference evidence="2 3" key="1">
    <citation type="submission" date="2016-10" db="EMBL/GenBank/DDBJ databases">
        <authorList>
            <person name="de Groot N.N."/>
        </authorList>
    </citation>
    <scope>NUCLEOTIDE SEQUENCE [LARGE SCALE GENOMIC DNA]</scope>
    <source>
        <strain evidence="2 3">GAS522</strain>
    </source>
</reference>
<dbReference type="Proteomes" id="UP000183208">
    <property type="component" value="Unassembled WGS sequence"/>
</dbReference>
<evidence type="ECO:0000313" key="3">
    <source>
        <dbReference type="Proteomes" id="UP000183208"/>
    </source>
</evidence>
<dbReference type="AlphaFoldDB" id="A0A1M7G6V3"/>
<proteinExistence type="predicted"/>
<keyword evidence="1" id="KW-0812">Transmembrane</keyword>
<accession>A0A1M7G6V3</accession>
<feature type="transmembrane region" description="Helical" evidence="1">
    <location>
        <begin position="6"/>
        <end position="26"/>
    </location>
</feature>
<evidence type="ECO:0000313" key="2">
    <source>
        <dbReference type="EMBL" id="SEE15692.1"/>
    </source>
</evidence>
<evidence type="ECO:0000256" key="1">
    <source>
        <dbReference type="SAM" id="Phobius"/>
    </source>
</evidence>
<gene>
    <name evidence="2" type="ORF">SAMN05444171_6455</name>
</gene>
<feature type="transmembrane region" description="Helical" evidence="1">
    <location>
        <begin position="56"/>
        <end position="73"/>
    </location>
</feature>
<dbReference type="EMBL" id="FNTI01000001">
    <property type="protein sequence ID" value="SEE15692.1"/>
    <property type="molecule type" value="Genomic_DNA"/>
</dbReference>
<protein>
    <submittedName>
        <fullName evidence="2">Uncharacterized protein</fullName>
    </submittedName>
</protein>
<dbReference type="RefSeq" id="WP_074827636.1">
    <property type="nucleotide sequence ID" value="NZ_FNTI01000001.1"/>
</dbReference>
<sequence>MILEQLIFGILVVAVVVLLLPVLLVMAGVAAATLFWFAAFAALLGAWVFWLVFPGTYGVAVLLLALLVGLLLIDRRSRHGAYW</sequence>
<keyword evidence="1" id="KW-0472">Membrane</keyword>
<keyword evidence="1" id="KW-1133">Transmembrane helix</keyword>
<organism evidence="2 3">
    <name type="scientific">Bradyrhizobium lablabi</name>
    <dbReference type="NCBI Taxonomy" id="722472"/>
    <lineage>
        <taxon>Bacteria</taxon>
        <taxon>Pseudomonadati</taxon>
        <taxon>Pseudomonadota</taxon>
        <taxon>Alphaproteobacteria</taxon>
        <taxon>Hyphomicrobiales</taxon>
        <taxon>Nitrobacteraceae</taxon>
        <taxon>Bradyrhizobium</taxon>
    </lineage>
</organism>
<name>A0A1M7G6V3_9BRAD</name>